<dbReference type="PANTHER" id="PTHR11738">
    <property type="entry name" value="MHC CLASS I NK CELL RECEPTOR"/>
    <property type="match status" value="1"/>
</dbReference>
<evidence type="ECO:0000259" key="14">
    <source>
        <dbReference type="PROSITE" id="PS50835"/>
    </source>
</evidence>
<evidence type="ECO:0000256" key="7">
    <source>
        <dbReference type="ARBA" id="ARBA00023136"/>
    </source>
</evidence>
<evidence type="ECO:0000256" key="1">
    <source>
        <dbReference type="ARBA" id="ARBA00004162"/>
    </source>
</evidence>
<comment type="subcellular location">
    <subcellularLocation>
        <location evidence="1">Cell membrane</location>
        <topology evidence="1">Single-pass membrane protein</topology>
    </subcellularLocation>
</comment>
<feature type="domain" description="Ig-like" evidence="14">
    <location>
        <begin position="24"/>
        <end position="112"/>
    </location>
</feature>
<accession>A0A8C8UH21</accession>
<dbReference type="GO" id="GO:0032396">
    <property type="term" value="F:inhibitory MHC class I receptor activity"/>
    <property type="evidence" value="ECO:0007669"/>
    <property type="project" value="TreeGrafter"/>
</dbReference>
<name>A0A8C8UH21_PERMB</name>
<organism evidence="15 16">
    <name type="scientific">Peromyscus maniculatus bairdii</name>
    <name type="common">Prairie deer mouse</name>
    <dbReference type="NCBI Taxonomy" id="230844"/>
    <lineage>
        <taxon>Eukaryota</taxon>
        <taxon>Metazoa</taxon>
        <taxon>Chordata</taxon>
        <taxon>Craniata</taxon>
        <taxon>Vertebrata</taxon>
        <taxon>Euteleostomi</taxon>
        <taxon>Mammalia</taxon>
        <taxon>Eutheria</taxon>
        <taxon>Euarchontoglires</taxon>
        <taxon>Glires</taxon>
        <taxon>Rodentia</taxon>
        <taxon>Myomorpha</taxon>
        <taxon>Muroidea</taxon>
        <taxon>Cricetidae</taxon>
        <taxon>Neotominae</taxon>
        <taxon>Peromyscus</taxon>
    </lineage>
</organism>
<dbReference type="Ensembl" id="ENSPEMT00000033362.1">
    <property type="protein sequence ID" value="ENSPEMP00000031132.1"/>
    <property type="gene ID" value="ENSPEMG00000029695.1"/>
</dbReference>
<dbReference type="InterPro" id="IPR013151">
    <property type="entry name" value="Immunoglobulin_dom"/>
</dbReference>
<keyword evidence="10" id="KW-0393">Immunoglobulin domain</keyword>
<evidence type="ECO:0000256" key="2">
    <source>
        <dbReference type="ARBA" id="ARBA00022475"/>
    </source>
</evidence>
<evidence type="ECO:0000256" key="4">
    <source>
        <dbReference type="ARBA" id="ARBA00022729"/>
    </source>
</evidence>
<keyword evidence="7 12" id="KW-0472">Membrane</keyword>
<feature type="region of interest" description="Disordered" evidence="11">
    <location>
        <begin position="650"/>
        <end position="681"/>
    </location>
</feature>
<evidence type="ECO:0000256" key="5">
    <source>
        <dbReference type="ARBA" id="ARBA00022737"/>
    </source>
</evidence>
<dbReference type="InterPro" id="IPR003598">
    <property type="entry name" value="Ig_sub2"/>
</dbReference>
<evidence type="ECO:0000313" key="16">
    <source>
        <dbReference type="Proteomes" id="UP000694547"/>
    </source>
</evidence>
<dbReference type="CDD" id="cd16843">
    <property type="entry name" value="IgC2_D1_D2_LILR_KIR_like"/>
    <property type="match status" value="1"/>
</dbReference>
<evidence type="ECO:0000256" key="11">
    <source>
        <dbReference type="SAM" id="MobiDB-lite"/>
    </source>
</evidence>
<evidence type="ECO:0000313" key="15">
    <source>
        <dbReference type="Ensembl" id="ENSPEMP00000031132.1"/>
    </source>
</evidence>
<dbReference type="GO" id="GO:0005886">
    <property type="term" value="C:plasma membrane"/>
    <property type="evidence" value="ECO:0007669"/>
    <property type="project" value="UniProtKB-SubCell"/>
</dbReference>
<keyword evidence="5" id="KW-0677">Repeat</keyword>
<dbReference type="SUPFAM" id="SSF48726">
    <property type="entry name" value="Immunoglobulin"/>
    <property type="match status" value="5"/>
</dbReference>
<reference evidence="15" key="2">
    <citation type="submission" date="2025-08" db="UniProtKB">
        <authorList>
            <consortium name="Ensembl"/>
        </authorList>
    </citation>
    <scope>IDENTIFICATION</scope>
</reference>
<dbReference type="Pfam" id="PF00047">
    <property type="entry name" value="ig"/>
    <property type="match status" value="2"/>
</dbReference>
<dbReference type="InterPro" id="IPR003599">
    <property type="entry name" value="Ig_sub"/>
</dbReference>
<keyword evidence="2" id="KW-1003">Cell membrane</keyword>
<evidence type="ECO:0000256" key="13">
    <source>
        <dbReference type="SAM" id="SignalP"/>
    </source>
</evidence>
<keyword evidence="9" id="KW-0325">Glycoprotein</keyword>
<evidence type="ECO:0000256" key="9">
    <source>
        <dbReference type="ARBA" id="ARBA00023180"/>
    </source>
</evidence>
<feature type="signal peptide" evidence="13">
    <location>
        <begin position="1"/>
        <end position="29"/>
    </location>
</feature>
<feature type="transmembrane region" description="Helical" evidence="12">
    <location>
        <begin position="575"/>
        <end position="598"/>
    </location>
</feature>
<dbReference type="PROSITE" id="PS50835">
    <property type="entry name" value="IG_LIKE"/>
    <property type="match status" value="3"/>
</dbReference>
<dbReference type="GO" id="GO:0019221">
    <property type="term" value="P:cytokine-mediated signaling pathway"/>
    <property type="evidence" value="ECO:0007669"/>
    <property type="project" value="TreeGrafter"/>
</dbReference>
<dbReference type="PANTHER" id="PTHR11738:SF179">
    <property type="entry name" value="LEUKOCYTE IMMUNOGLOBULIN-LIKE RECEPTOR SUBFAMILY A MEMBER 5"/>
    <property type="match status" value="1"/>
</dbReference>
<feature type="domain" description="Ig-like" evidence="14">
    <location>
        <begin position="460"/>
        <end position="543"/>
    </location>
</feature>
<evidence type="ECO:0000256" key="3">
    <source>
        <dbReference type="ARBA" id="ARBA00022692"/>
    </source>
</evidence>
<evidence type="ECO:0000256" key="12">
    <source>
        <dbReference type="SAM" id="Phobius"/>
    </source>
</evidence>
<keyword evidence="4 13" id="KW-0732">Signal</keyword>
<reference evidence="15 16" key="1">
    <citation type="submission" date="2018-10" db="EMBL/GenBank/DDBJ databases">
        <title>Improved assembly of the deer mouse Peromyscus maniculatus genome.</title>
        <authorList>
            <person name="Lassance J.-M."/>
            <person name="Hoekstra H.E."/>
        </authorList>
    </citation>
    <scope>NUCLEOTIDE SEQUENCE [LARGE SCALE GENOMIC DNA]</scope>
</reference>
<dbReference type="GO" id="GO:0002764">
    <property type="term" value="P:immune response-regulating signaling pathway"/>
    <property type="evidence" value="ECO:0007669"/>
    <property type="project" value="TreeGrafter"/>
</dbReference>
<dbReference type="FunFam" id="2.60.40.10:FF:000049">
    <property type="entry name" value="Leukocyte immunoglobulin-like receptor subfamily B member 1"/>
    <property type="match status" value="5"/>
</dbReference>
<keyword evidence="8" id="KW-1015">Disulfide bond</keyword>
<keyword evidence="6 12" id="KW-1133">Transmembrane helix</keyword>
<feature type="domain" description="Ig-like" evidence="14">
    <location>
        <begin position="162"/>
        <end position="247"/>
    </location>
</feature>
<reference evidence="15" key="3">
    <citation type="submission" date="2025-09" db="UniProtKB">
        <authorList>
            <consortium name="Ensembl"/>
        </authorList>
    </citation>
    <scope>IDENTIFICATION</scope>
</reference>
<dbReference type="AlphaFoldDB" id="A0A8C8UH21"/>
<feature type="chain" id="PRO_5034512339" description="Ig-like domain-containing protein" evidence="13">
    <location>
        <begin position="30"/>
        <end position="771"/>
    </location>
</feature>
<dbReference type="Proteomes" id="UP000694547">
    <property type="component" value="Chromosome 1"/>
</dbReference>
<dbReference type="InterPro" id="IPR036179">
    <property type="entry name" value="Ig-like_dom_sf"/>
</dbReference>
<evidence type="ECO:0000256" key="10">
    <source>
        <dbReference type="ARBA" id="ARBA00023319"/>
    </source>
</evidence>
<dbReference type="GeneTree" id="ENSGT01100000263478"/>
<evidence type="ECO:0000256" key="8">
    <source>
        <dbReference type="ARBA" id="ARBA00023157"/>
    </source>
</evidence>
<proteinExistence type="predicted"/>
<dbReference type="InterPro" id="IPR050412">
    <property type="entry name" value="Ig-like_Receptors_ImmuneReg"/>
</dbReference>
<dbReference type="SMART" id="SM00409">
    <property type="entry name" value="IG"/>
    <property type="match status" value="5"/>
</dbReference>
<protein>
    <recommendedName>
        <fullName evidence="14">Ig-like domain-containing protein</fullName>
    </recommendedName>
</protein>
<sequence>MTFTVTALLCLGEMSAFFFVGALPKPVLTVQPDSVVYKQTTVTFLCEGTTGARTYRLYKGQQWQTEHPQNPKNKAEFSISKIAHHQAGRYQCQYQTHDGWSKYSDARELVVTGAHSKPSLSAQPSPVVTEGGNVTLQYFLCATAKHTQLLLSYFLAGTLHKPTIKAEPSSMVSSGSAVTIWCQGTLDAEICVLHKEGSQKPWGTRSPEKPENKAKFSIPSVTQEHGGQYRCYCYSSAGWSEPSDTLEIVVTGIYYYNNPSLTALPSPVVTLGENMTLQCVSWQGYEKFILTKDDQKFLSSLNSQYIHNIRQYQALFSIDHVTPDHRGTFRCYGYYNQTPHWWSVPSELLEIHISGLSKKPSLLTHQGQILDPGKSLTLQCCSDINYDRFVLYKLGEADFTQNGGHLTQSGLSLANFTLGPVNSSTAGQYRCYGAHNLSSVWSASSDPLNILITGQHPFSPSLSVKPNSTVHSGDNVTLLCQSTDPVDTFILSKEGAAQQPQRLKSKFQDWDFQAEFSMSAVTSDLSGTYRCYGSQDSSPYLLSHGSAPVKLMVSGELSSNIPTHDVTSVSGLEGYLKALVGVSVAFLLFLFILIFLLLRRRHQGKFRKDGEYSVGDVGLRFPCEQPIIPRFWSGDTLFVLLTDASVKDTQPEDGAKLDSWRPAEEDPQGETNAQVKGSRLRRSGAVLPSVMSGEVLDTKDGQAEDDRVIDSQAAESEEPQDVTYVQLCIRSLREGTAASPPSQAEEAPEESTVYAALAVTQQGSVPSNKEQ</sequence>
<dbReference type="Gene3D" id="2.60.40.10">
    <property type="entry name" value="Immunoglobulins"/>
    <property type="match status" value="6"/>
</dbReference>
<dbReference type="InterPro" id="IPR013783">
    <property type="entry name" value="Ig-like_fold"/>
</dbReference>
<dbReference type="InterPro" id="IPR007110">
    <property type="entry name" value="Ig-like_dom"/>
</dbReference>
<evidence type="ECO:0000256" key="6">
    <source>
        <dbReference type="ARBA" id="ARBA00022989"/>
    </source>
</evidence>
<dbReference type="Pfam" id="PF13895">
    <property type="entry name" value="Ig_2"/>
    <property type="match status" value="2"/>
</dbReference>
<feature type="compositionally biased region" description="Basic and acidic residues" evidence="11">
    <location>
        <begin position="650"/>
        <end position="664"/>
    </location>
</feature>
<keyword evidence="16" id="KW-1185">Reference proteome</keyword>
<dbReference type="SMART" id="SM00408">
    <property type="entry name" value="IGc2"/>
    <property type="match status" value="4"/>
</dbReference>
<keyword evidence="3 12" id="KW-0812">Transmembrane</keyword>